<keyword evidence="2" id="KW-1185">Reference proteome</keyword>
<dbReference type="AlphaFoldDB" id="A0ABD5MIG6"/>
<comment type="caution">
    <text evidence="1">The sequence shown here is derived from an EMBL/GenBank/DDBJ whole genome shotgun (WGS) entry which is preliminary data.</text>
</comment>
<gene>
    <name evidence="1" type="ORF">OS889_13205</name>
</gene>
<evidence type="ECO:0000313" key="1">
    <source>
        <dbReference type="EMBL" id="MFA1611960.1"/>
    </source>
</evidence>
<evidence type="ECO:0000313" key="2">
    <source>
        <dbReference type="Proteomes" id="UP001570511"/>
    </source>
</evidence>
<dbReference type="RefSeq" id="WP_372390442.1">
    <property type="nucleotide sequence ID" value="NZ_JBGNYA010000001.1"/>
</dbReference>
<organism evidence="1 2">
    <name type="scientific">Halobellus rubicundus</name>
    <dbReference type="NCBI Taxonomy" id="2996466"/>
    <lineage>
        <taxon>Archaea</taxon>
        <taxon>Methanobacteriati</taxon>
        <taxon>Methanobacteriota</taxon>
        <taxon>Stenosarchaea group</taxon>
        <taxon>Halobacteria</taxon>
        <taxon>Halobacteriales</taxon>
        <taxon>Haloferacaceae</taxon>
        <taxon>Halobellus</taxon>
    </lineage>
</organism>
<accession>A0ABD5MIG6</accession>
<proteinExistence type="predicted"/>
<name>A0ABD5MIG6_9EURY</name>
<protein>
    <submittedName>
        <fullName evidence="1">Uncharacterized protein</fullName>
    </submittedName>
</protein>
<dbReference type="EMBL" id="JBGNYA010000001">
    <property type="protein sequence ID" value="MFA1611960.1"/>
    <property type="molecule type" value="Genomic_DNA"/>
</dbReference>
<dbReference type="Proteomes" id="UP001570511">
    <property type="component" value="Unassembled WGS sequence"/>
</dbReference>
<sequence length="64" mass="7138">MFLRVTALAFGLAELLAPRRVVDFWMALATDDDGEPRSWIYTAARIEGVLLVLWALTRGRSDGS</sequence>
<reference evidence="1 2" key="1">
    <citation type="submission" date="2024-08" db="EMBL/GenBank/DDBJ databases">
        <title>Halobellus sp. MBLA0158 whole genome sequence.</title>
        <authorList>
            <person name="Hwang C.Y."/>
            <person name="Cho E.-S."/>
            <person name="Seo M.-J."/>
        </authorList>
    </citation>
    <scope>NUCLEOTIDE SEQUENCE [LARGE SCALE GENOMIC DNA]</scope>
    <source>
        <strain evidence="1 2">MBLA0158</strain>
    </source>
</reference>